<dbReference type="EMBL" id="BAAAHP010000092">
    <property type="protein sequence ID" value="GAA0938899.1"/>
    <property type="molecule type" value="Genomic_DNA"/>
</dbReference>
<dbReference type="Pfam" id="PF13560">
    <property type="entry name" value="HTH_31"/>
    <property type="match status" value="1"/>
</dbReference>
<name>A0ABN1Q8F8_9PSEU</name>
<evidence type="ECO:0000313" key="2">
    <source>
        <dbReference type="EMBL" id="GAA0938899.1"/>
    </source>
</evidence>
<reference evidence="2 3" key="1">
    <citation type="journal article" date="2019" name="Int. J. Syst. Evol. Microbiol.">
        <title>The Global Catalogue of Microorganisms (GCM) 10K type strain sequencing project: providing services to taxonomists for standard genome sequencing and annotation.</title>
        <authorList>
            <consortium name="The Broad Institute Genomics Platform"/>
            <consortium name="The Broad Institute Genome Sequencing Center for Infectious Disease"/>
            <person name="Wu L."/>
            <person name="Ma J."/>
        </authorList>
    </citation>
    <scope>NUCLEOTIDE SEQUENCE [LARGE SCALE GENOMIC DNA]</scope>
    <source>
        <strain evidence="2 3">JCM 11117</strain>
    </source>
</reference>
<gene>
    <name evidence="2" type="ORF">GCM10009559_32990</name>
</gene>
<evidence type="ECO:0000259" key="1">
    <source>
        <dbReference type="SMART" id="SM00530"/>
    </source>
</evidence>
<dbReference type="Proteomes" id="UP001499967">
    <property type="component" value="Unassembled WGS sequence"/>
</dbReference>
<dbReference type="InterPro" id="IPR043917">
    <property type="entry name" value="DUF5753"/>
</dbReference>
<organism evidence="2 3">
    <name type="scientific">Pseudonocardia zijingensis</name>
    <dbReference type="NCBI Taxonomy" id="153376"/>
    <lineage>
        <taxon>Bacteria</taxon>
        <taxon>Bacillati</taxon>
        <taxon>Actinomycetota</taxon>
        <taxon>Actinomycetes</taxon>
        <taxon>Pseudonocardiales</taxon>
        <taxon>Pseudonocardiaceae</taxon>
        <taxon>Pseudonocardia</taxon>
    </lineage>
</organism>
<feature type="domain" description="HTH cro/C1-type" evidence="1">
    <location>
        <begin position="30"/>
        <end position="85"/>
    </location>
</feature>
<dbReference type="RefSeq" id="WP_343942288.1">
    <property type="nucleotide sequence ID" value="NZ_BAAAHP010000092.1"/>
</dbReference>
<sequence length="297" mass="33651">MAEGGRAEPSSALSADARGVTARRIVLGTQLRKLRENAGISRADAGYQIRASDSKVSRLELGRVAFKERDVADLLTMYGVSDPEEREQFLEMVRRANEPGWWRRYTDVTPSWFQDFVGMQESASRIHTYELQFVPGLLQTEGYVRAVLTRGRPDYAPPDTEKRIHLRMQRQTLITNPNPPRLWAVIDESVIHRPIGGRRVLKEQLQFLLEMSKQPHITIQIVPTQLSGYAAEGPFTLLRFAEPELPDVVYIEHLGGAVMLDGVEEIEIFSRALDRLTVDAETPDRSRQMLSKAIAEL</sequence>
<dbReference type="Pfam" id="PF19054">
    <property type="entry name" value="DUF5753"/>
    <property type="match status" value="1"/>
</dbReference>
<comment type="caution">
    <text evidence="2">The sequence shown here is derived from an EMBL/GenBank/DDBJ whole genome shotgun (WGS) entry which is preliminary data.</text>
</comment>
<dbReference type="Gene3D" id="1.10.260.40">
    <property type="entry name" value="lambda repressor-like DNA-binding domains"/>
    <property type="match status" value="1"/>
</dbReference>
<proteinExistence type="predicted"/>
<keyword evidence="3" id="KW-1185">Reference proteome</keyword>
<dbReference type="SMART" id="SM00530">
    <property type="entry name" value="HTH_XRE"/>
    <property type="match status" value="1"/>
</dbReference>
<dbReference type="SUPFAM" id="SSF47413">
    <property type="entry name" value="lambda repressor-like DNA-binding domains"/>
    <property type="match status" value="1"/>
</dbReference>
<dbReference type="CDD" id="cd00093">
    <property type="entry name" value="HTH_XRE"/>
    <property type="match status" value="1"/>
</dbReference>
<dbReference type="InterPro" id="IPR001387">
    <property type="entry name" value="Cro/C1-type_HTH"/>
</dbReference>
<protein>
    <submittedName>
        <fullName evidence="2">Helix-turn-helix transcriptional regulator</fullName>
    </submittedName>
</protein>
<evidence type="ECO:0000313" key="3">
    <source>
        <dbReference type="Proteomes" id="UP001499967"/>
    </source>
</evidence>
<accession>A0ABN1Q8F8</accession>
<dbReference type="InterPro" id="IPR010982">
    <property type="entry name" value="Lambda_DNA-bd_dom_sf"/>
</dbReference>